<keyword evidence="8" id="KW-0184">Conjugation</keyword>
<evidence type="ECO:0000256" key="5">
    <source>
        <dbReference type="ARBA" id="ARBA00022475"/>
    </source>
</evidence>
<sequence>MNGKIRTFFNNPRNLGAVAMAVMFGALMMTPSLHAHAVDLFKGGKTTVNDTFGSNSTVVWILYVLEILAAIFSYVKTKNLAVFGGIAAIMVFVNVVFGLVP</sequence>
<dbReference type="GO" id="GO:0005886">
    <property type="term" value="C:plasma membrane"/>
    <property type="evidence" value="ECO:0007669"/>
    <property type="project" value="UniProtKB-SubCell"/>
</dbReference>
<evidence type="ECO:0000256" key="10">
    <source>
        <dbReference type="ARBA" id="ARBA00026027"/>
    </source>
</evidence>
<evidence type="ECO:0000256" key="6">
    <source>
        <dbReference type="ARBA" id="ARBA00022519"/>
    </source>
</evidence>
<evidence type="ECO:0000256" key="8">
    <source>
        <dbReference type="ARBA" id="ARBA00022971"/>
    </source>
</evidence>
<feature type="chain" id="PRO_5014324386" description="Pilin" evidence="12">
    <location>
        <begin position="38"/>
        <end position="101"/>
    </location>
</feature>
<comment type="subunit">
    <text evidence="10">Monomer. Interacts with itself to form filaments; also interacts with TraQ.</text>
</comment>
<keyword evidence="11" id="KW-0812">Transmembrane</keyword>
<evidence type="ECO:0000256" key="9">
    <source>
        <dbReference type="ARBA" id="ARBA00023136"/>
    </source>
</evidence>
<comment type="similarity">
    <text evidence="3">Belongs to the TraA family.</text>
</comment>
<keyword evidence="5" id="KW-1003">Cell membrane</keyword>
<evidence type="ECO:0000256" key="7">
    <source>
        <dbReference type="ARBA" id="ARBA00022525"/>
    </source>
</evidence>
<dbReference type="Pfam" id="PF05513">
    <property type="entry name" value="TraA"/>
    <property type="match status" value="1"/>
</dbReference>
<name>A0A2J5A1Y3_9ENTR</name>
<feature type="transmembrane region" description="Helical" evidence="11">
    <location>
        <begin position="80"/>
        <end position="100"/>
    </location>
</feature>
<dbReference type="AlphaFoldDB" id="A0A2J5A1Y3"/>
<evidence type="ECO:0000256" key="4">
    <source>
        <dbReference type="ARBA" id="ARBA00018586"/>
    </source>
</evidence>
<organism evidence="13 14">
    <name type="scientific">Klebsiella michiganensis</name>
    <dbReference type="NCBI Taxonomy" id="1134687"/>
    <lineage>
        <taxon>Bacteria</taxon>
        <taxon>Pseudomonadati</taxon>
        <taxon>Pseudomonadota</taxon>
        <taxon>Gammaproteobacteria</taxon>
        <taxon>Enterobacterales</taxon>
        <taxon>Enterobacteriaceae</taxon>
        <taxon>Klebsiella/Raoultella group</taxon>
        <taxon>Klebsiella</taxon>
    </lineage>
</organism>
<accession>A0A2J5A1Y3</accession>
<dbReference type="EMBL" id="PIET01000004">
    <property type="protein sequence ID" value="PLM69292.1"/>
    <property type="molecule type" value="Genomic_DNA"/>
</dbReference>
<evidence type="ECO:0000256" key="1">
    <source>
        <dbReference type="ARBA" id="ARBA00004429"/>
    </source>
</evidence>
<protein>
    <recommendedName>
        <fullName evidence="4">Pilin</fullName>
    </recommendedName>
</protein>
<dbReference type="GO" id="GO:0005576">
    <property type="term" value="C:extracellular region"/>
    <property type="evidence" value="ECO:0007669"/>
    <property type="project" value="UniProtKB-SubCell"/>
</dbReference>
<keyword evidence="7" id="KW-0964">Secreted</keyword>
<reference evidence="13 14" key="1">
    <citation type="submission" date="2017-11" db="EMBL/GenBank/DDBJ databases">
        <authorList>
            <person name="Han C.G."/>
        </authorList>
    </citation>
    <scope>NUCLEOTIDE SEQUENCE [LARGE SCALE GENOMIC DNA]</scope>
    <source>
        <strain evidence="13 14">A2</strain>
    </source>
</reference>
<keyword evidence="6" id="KW-0997">Cell inner membrane</keyword>
<dbReference type="RefSeq" id="WP_032426053.1">
    <property type="nucleotide sequence ID" value="NZ_CAKLPI010000005.1"/>
</dbReference>
<evidence type="ECO:0000256" key="12">
    <source>
        <dbReference type="SAM" id="SignalP"/>
    </source>
</evidence>
<evidence type="ECO:0000256" key="2">
    <source>
        <dbReference type="ARBA" id="ARBA00004613"/>
    </source>
</evidence>
<evidence type="ECO:0000313" key="14">
    <source>
        <dbReference type="Proteomes" id="UP000234661"/>
    </source>
</evidence>
<evidence type="ECO:0000256" key="3">
    <source>
        <dbReference type="ARBA" id="ARBA00009586"/>
    </source>
</evidence>
<proteinExistence type="inferred from homology"/>
<evidence type="ECO:0000256" key="11">
    <source>
        <dbReference type="SAM" id="Phobius"/>
    </source>
</evidence>
<comment type="subcellular location">
    <subcellularLocation>
        <location evidence="1">Cell inner membrane</location>
        <topology evidence="1">Multi-pass membrane protein</topology>
    </subcellularLocation>
    <subcellularLocation>
        <location evidence="2">Secreted</location>
    </subcellularLocation>
</comment>
<gene>
    <name evidence="13" type="ORF">CWM85_00910</name>
</gene>
<keyword evidence="9 11" id="KW-0472">Membrane</keyword>
<reference evidence="13 14" key="2">
    <citation type="submission" date="2018-01" db="EMBL/GenBank/DDBJ databases">
        <title>Genomic study of Klebsiella pneumoniae.</title>
        <authorList>
            <person name="Yang Y."/>
            <person name="Bicalho R."/>
        </authorList>
    </citation>
    <scope>NUCLEOTIDE SEQUENCE [LARGE SCALE GENOMIC DNA]</scope>
    <source>
        <strain evidence="13 14">A2</strain>
    </source>
</reference>
<keyword evidence="11" id="KW-1133">Transmembrane helix</keyword>
<evidence type="ECO:0000313" key="13">
    <source>
        <dbReference type="EMBL" id="PLM69292.1"/>
    </source>
</evidence>
<comment type="caution">
    <text evidence="13">The sequence shown here is derived from an EMBL/GenBank/DDBJ whole genome shotgun (WGS) entry which is preliminary data.</text>
</comment>
<dbReference type="Proteomes" id="UP000234661">
    <property type="component" value="Unassembled WGS sequence"/>
</dbReference>
<feature type="signal peptide" evidence="12">
    <location>
        <begin position="1"/>
        <end position="37"/>
    </location>
</feature>
<feature type="transmembrane region" description="Helical" evidence="11">
    <location>
        <begin position="59"/>
        <end position="75"/>
    </location>
</feature>
<keyword evidence="12" id="KW-0732">Signal</keyword>
<dbReference type="InterPro" id="IPR008873">
    <property type="entry name" value="TraA"/>
</dbReference>